<dbReference type="Proteomes" id="UP000183461">
    <property type="component" value="Unassembled WGS sequence"/>
</dbReference>
<dbReference type="GO" id="GO:0003677">
    <property type="term" value="F:DNA binding"/>
    <property type="evidence" value="ECO:0007669"/>
    <property type="project" value="InterPro"/>
</dbReference>
<gene>
    <name evidence="1" type="ORF">SAMN02910280_1796</name>
</gene>
<dbReference type="SUPFAM" id="SSF47413">
    <property type="entry name" value="lambda repressor-like DNA-binding domains"/>
    <property type="match status" value="1"/>
</dbReference>
<organism evidence="1 2">
    <name type="scientific">Ruminococcus flavefaciens</name>
    <dbReference type="NCBI Taxonomy" id="1265"/>
    <lineage>
        <taxon>Bacteria</taxon>
        <taxon>Bacillati</taxon>
        <taxon>Bacillota</taxon>
        <taxon>Clostridia</taxon>
        <taxon>Eubacteriales</taxon>
        <taxon>Oscillospiraceae</taxon>
        <taxon>Ruminococcus</taxon>
    </lineage>
</organism>
<dbReference type="InterPro" id="IPR010982">
    <property type="entry name" value="Lambda_DNA-bd_dom_sf"/>
</dbReference>
<dbReference type="RefSeq" id="WP_072300085.1">
    <property type="nucleotide sequence ID" value="NZ_FPIP01000004.1"/>
</dbReference>
<evidence type="ECO:0000313" key="2">
    <source>
        <dbReference type="Proteomes" id="UP000183461"/>
    </source>
</evidence>
<evidence type="ECO:0000313" key="1">
    <source>
        <dbReference type="EMBL" id="SFW32702.1"/>
    </source>
</evidence>
<evidence type="ECO:0008006" key="3">
    <source>
        <dbReference type="Google" id="ProtNLM"/>
    </source>
</evidence>
<dbReference type="Gene3D" id="1.10.260.40">
    <property type="entry name" value="lambda repressor-like DNA-binding domains"/>
    <property type="match status" value="1"/>
</dbReference>
<protein>
    <recommendedName>
        <fullName evidence="3">HTH cro/C1-type domain-containing protein</fullName>
    </recommendedName>
</protein>
<dbReference type="AlphaFoldDB" id="A0A1K1NE86"/>
<proteinExistence type="predicted"/>
<name>A0A1K1NE86_RUMFL</name>
<accession>A0A1K1NE86</accession>
<reference evidence="1 2" key="1">
    <citation type="submission" date="2016-11" db="EMBL/GenBank/DDBJ databases">
        <authorList>
            <person name="Jaros S."/>
            <person name="Januszkiewicz K."/>
            <person name="Wedrychowicz H."/>
        </authorList>
    </citation>
    <scope>NUCLEOTIDE SEQUENCE [LARGE SCALE GENOMIC DNA]</scope>
    <source>
        <strain evidence="1 2">YL228</strain>
    </source>
</reference>
<sequence>MAKKAQRITLYKHIWARIRYWQNLKDISDAELASYLQVGERTLHQYDKSAENITLGRVDNLLYVTGMELNDLMAL</sequence>
<dbReference type="EMBL" id="FPIP01000004">
    <property type="protein sequence ID" value="SFW32702.1"/>
    <property type="molecule type" value="Genomic_DNA"/>
</dbReference>